<dbReference type="EMBL" id="FOYQ01000001">
    <property type="protein sequence ID" value="SFR37206.1"/>
    <property type="molecule type" value="Genomic_DNA"/>
</dbReference>
<accession>A0A1I6G4T9</accession>
<dbReference type="InterPro" id="IPR006016">
    <property type="entry name" value="UspA"/>
</dbReference>
<dbReference type="Gene3D" id="3.40.50.12370">
    <property type="match status" value="1"/>
</dbReference>
<evidence type="ECO:0000256" key="1">
    <source>
        <dbReference type="ARBA" id="ARBA00008791"/>
    </source>
</evidence>
<evidence type="ECO:0000313" key="3">
    <source>
        <dbReference type="EMBL" id="SFR37206.1"/>
    </source>
</evidence>
<dbReference type="OrthoDB" id="1421767at2"/>
<dbReference type="SUPFAM" id="SSF52402">
    <property type="entry name" value="Adenine nucleotide alpha hydrolases-like"/>
    <property type="match status" value="1"/>
</dbReference>
<dbReference type="STRING" id="400055.SAMN04490243_1243"/>
<gene>
    <name evidence="3" type="ORF">SAMN04490243_1243</name>
</gene>
<dbReference type="InterPro" id="IPR006015">
    <property type="entry name" value="Universal_stress_UspA"/>
</dbReference>
<dbReference type="PANTHER" id="PTHR46268:SF6">
    <property type="entry name" value="UNIVERSAL STRESS PROTEIN UP12"/>
    <property type="match status" value="1"/>
</dbReference>
<dbReference type="Proteomes" id="UP000199534">
    <property type="component" value="Unassembled WGS sequence"/>
</dbReference>
<dbReference type="Pfam" id="PF00582">
    <property type="entry name" value="Usp"/>
    <property type="match status" value="1"/>
</dbReference>
<organism evidence="3 4">
    <name type="scientific">Robiginitalea myxolifaciens</name>
    <dbReference type="NCBI Taxonomy" id="400055"/>
    <lineage>
        <taxon>Bacteria</taxon>
        <taxon>Pseudomonadati</taxon>
        <taxon>Bacteroidota</taxon>
        <taxon>Flavobacteriia</taxon>
        <taxon>Flavobacteriales</taxon>
        <taxon>Flavobacteriaceae</taxon>
        <taxon>Robiginitalea</taxon>
    </lineage>
</organism>
<comment type="similarity">
    <text evidence="1">Belongs to the universal stress protein A family.</text>
</comment>
<dbReference type="CDD" id="cd00293">
    <property type="entry name" value="USP-like"/>
    <property type="match status" value="1"/>
</dbReference>
<dbReference type="RefSeq" id="WP_092981530.1">
    <property type="nucleotide sequence ID" value="NZ_FOYQ01000001.1"/>
</dbReference>
<protein>
    <submittedName>
        <fullName evidence="3">Nucleotide-binding universal stress protein, UspA family</fullName>
    </submittedName>
</protein>
<name>A0A1I6G4T9_9FLAO</name>
<dbReference type="PRINTS" id="PR01438">
    <property type="entry name" value="UNVRSLSTRESS"/>
</dbReference>
<feature type="domain" description="UspA" evidence="2">
    <location>
        <begin position="1"/>
        <end position="135"/>
    </location>
</feature>
<proteinExistence type="inferred from homology"/>
<evidence type="ECO:0000313" key="4">
    <source>
        <dbReference type="Proteomes" id="UP000199534"/>
    </source>
</evidence>
<dbReference type="AlphaFoldDB" id="A0A1I6G4T9"/>
<dbReference type="PANTHER" id="PTHR46268">
    <property type="entry name" value="STRESS RESPONSE PROTEIN NHAX"/>
    <property type="match status" value="1"/>
</dbReference>
<reference evidence="3 4" key="1">
    <citation type="submission" date="2016-10" db="EMBL/GenBank/DDBJ databases">
        <authorList>
            <person name="de Groot N.N."/>
        </authorList>
    </citation>
    <scope>NUCLEOTIDE SEQUENCE [LARGE SCALE GENOMIC DNA]</scope>
    <source>
        <strain evidence="3 4">DSM 21019</strain>
    </source>
</reference>
<sequence>MKNILVPVGNPESASDTLKYAVDFAAQFSAQVYVIEALTLGSRAGDLTNVKEKAVESSQERMRALIGELGDKGKGIKIATYAGDIVDGIIEVAAELEIDLMIIASRSVAVDDDLYLGNTSGRVIKRTDVPTLIIPRGAVFAPYKSILTAFRSGVLKRKRILYPLIAIKEKFEATVNLLLVKTPNYTDDDLKINTALIDLAAQVTMTEHASTYLGTLEHLQIQNPDMLCVFRRKRGFFKNLWEKNTIAKSEFSARIPVLVLSVKK</sequence>
<evidence type="ECO:0000259" key="2">
    <source>
        <dbReference type="Pfam" id="PF00582"/>
    </source>
</evidence>
<keyword evidence="4" id="KW-1185">Reference proteome</keyword>